<keyword evidence="8" id="KW-1185">Reference proteome</keyword>
<dbReference type="GO" id="GO:0010181">
    <property type="term" value="F:FMN binding"/>
    <property type="evidence" value="ECO:0007669"/>
    <property type="project" value="TreeGrafter"/>
</dbReference>
<evidence type="ECO:0000259" key="6">
    <source>
        <dbReference type="Pfam" id="PF00667"/>
    </source>
</evidence>
<dbReference type="EMBL" id="RCSS01000224">
    <property type="protein sequence ID" value="RVD92419.1"/>
    <property type="molecule type" value="Genomic_DNA"/>
</dbReference>
<dbReference type="AlphaFoldDB" id="A0A437AMU4"/>
<dbReference type="GO" id="GO:0005829">
    <property type="term" value="C:cytosol"/>
    <property type="evidence" value="ECO:0007669"/>
    <property type="project" value="TreeGrafter"/>
</dbReference>
<dbReference type="InterPro" id="IPR023173">
    <property type="entry name" value="NADPH_Cyt_P450_Rdtase_alpha"/>
</dbReference>
<gene>
    <name evidence="7" type="ORF">TUBRATIS_10700</name>
</gene>
<dbReference type="InterPro" id="IPR017938">
    <property type="entry name" value="Riboflavin_synthase-like_b-brl"/>
</dbReference>
<organism evidence="7 8">
    <name type="scientific">Tubulinosema ratisbonensis</name>
    <dbReference type="NCBI Taxonomy" id="291195"/>
    <lineage>
        <taxon>Eukaryota</taxon>
        <taxon>Fungi</taxon>
        <taxon>Fungi incertae sedis</taxon>
        <taxon>Microsporidia</taxon>
        <taxon>Tubulinosematoidea</taxon>
        <taxon>Tubulinosematidae</taxon>
        <taxon>Tubulinosema</taxon>
    </lineage>
</organism>
<dbReference type="Gene3D" id="1.20.990.10">
    <property type="entry name" value="NADPH-cytochrome p450 Reductase, Chain A, domain 3"/>
    <property type="match status" value="1"/>
</dbReference>
<dbReference type="SUPFAM" id="SSF63380">
    <property type="entry name" value="Riboflavin synthase domain-like"/>
    <property type="match status" value="1"/>
</dbReference>
<evidence type="ECO:0000256" key="4">
    <source>
        <dbReference type="ARBA" id="ARBA00023002"/>
    </source>
</evidence>
<feature type="domain" description="Sulfite reductase [NADPH] flavoprotein alpha-component-like FAD-binding" evidence="6">
    <location>
        <begin position="58"/>
        <end position="200"/>
    </location>
</feature>
<protein>
    <recommendedName>
        <fullName evidence="5">NADPH--hemoprotein reductase</fullName>
        <ecNumber evidence="5">1.6.2.4</ecNumber>
    </recommendedName>
</protein>
<dbReference type="PANTHER" id="PTHR19384:SF17">
    <property type="entry name" value="NADPH--CYTOCHROME P450 REDUCTASE"/>
    <property type="match status" value="1"/>
</dbReference>
<reference evidence="7 8" key="1">
    <citation type="submission" date="2018-10" db="EMBL/GenBank/DDBJ databases">
        <title>Draft genome sequence of the microsporidian Tubulinosema ratisbonensis.</title>
        <authorList>
            <person name="Polonais V."/>
            <person name="Peyretaillade E."/>
            <person name="Niehus S."/>
            <person name="Wawrzyniak I."/>
            <person name="Franchet A."/>
            <person name="Gaspin C."/>
            <person name="Reichstadt M."/>
            <person name="Belser C."/>
            <person name="Labadie K."/>
            <person name="Delbac F."/>
            <person name="Ferrandon D."/>
        </authorList>
    </citation>
    <scope>NUCLEOTIDE SEQUENCE [LARGE SCALE GENOMIC DNA]</scope>
    <source>
        <strain evidence="7 8">Franzen</strain>
    </source>
</reference>
<keyword evidence="3" id="KW-0274">FAD</keyword>
<comment type="caution">
    <text evidence="7">The sequence shown here is derived from an EMBL/GenBank/DDBJ whole genome shotgun (WGS) entry which is preliminary data.</text>
</comment>
<dbReference type="Pfam" id="PF00667">
    <property type="entry name" value="FAD_binding_1"/>
    <property type="match status" value="1"/>
</dbReference>
<dbReference type="InterPro" id="IPR039261">
    <property type="entry name" value="FNR_nucleotide-bd"/>
</dbReference>
<keyword evidence="2" id="KW-0285">Flavoprotein</keyword>
<name>A0A437AMU4_9MICR</name>
<dbReference type="OrthoDB" id="1856718at2759"/>
<dbReference type="SUPFAM" id="SSF52343">
    <property type="entry name" value="Ferredoxin reductase-like, C-terminal NADP-linked domain"/>
    <property type="match status" value="1"/>
</dbReference>
<evidence type="ECO:0000256" key="5">
    <source>
        <dbReference type="ARBA" id="ARBA00023797"/>
    </source>
</evidence>
<evidence type="ECO:0000256" key="2">
    <source>
        <dbReference type="ARBA" id="ARBA00022630"/>
    </source>
</evidence>
<dbReference type="GO" id="GO:0003958">
    <property type="term" value="F:NADPH-hemoprotein reductase activity"/>
    <property type="evidence" value="ECO:0007669"/>
    <property type="project" value="UniProtKB-EC"/>
</dbReference>
<keyword evidence="4" id="KW-0560">Oxidoreductase</keyword>
<dbReference type="EC" id="1.6.2.4" evidence="5"/>
<dbReference type="GO" id="GO:0050660">
    <property type="term" value="F:flavin adenine dinucleotide binding"/>
    <property type="evidence" value="ECO:0007669"/>
    <property type="project" value="TreeGrafter"/>
</dbReference>
<dbReference type="InterPro" id="IPR003097">
    <property type="entry name" value="CysJ-like_FAD-binding"/>
</dbReference>
<dbReference type="VEuPathDB" id="MicrosporidiaDB:TUBRATIS_10700"/>
<comment type="cofactor">
    <cofactor evidence="1">
        <name>FAD</name>
        <dbReference type="ChEBI" id="CHEBI:57692"/>
    </cofactor>
</comment>
<proteinExistence type="predicted"/>
<dbReference type="PANTHER" id="PTHR19384">
    <property type="entry name" value="NITRIC OXIDE SYNTHASE-RELATED"/>
    <property type="match status" value="1"/>
</dbReference>
<evidence type="ECO:0000256" key="3">
    <source>
        <dbReference type="ARBA" id="ARBA00022827"/>
    </source>
</evidence>
<dbReference type="Proteomes" id="UP000282876">
    <property type="component" value="Unassembled WGS sequence"/>
</dbReference>
<evidence type="ECO:0000313" key="8">
    <source>
        <dbReference type="Proteomes" id="UP000282876"/>
    </source>
</evidence>
<accession>A0A437AMU4</accession>
<dbReference type="STRING" id="291195.A0A437AMU4"/>
<sequence length="363" mass="43181">MKDVTQFNNKKFISPNFNKQNTTEIKFLLNEPKENMNLSFKTEKTSITLIKKLSCTWRDVFEIKLDQSKEFIPGDSIGLIVPNNLQLVDDFFKYCNFKNQPIFIKKNRRFVYEGNLFNFFYKYFDFKAMPKKAFLYFLSKETNNFDLEFLSSKEGEKEYFNILENKMNLLEIFKKYKIKPSLEILIEYGEIIKPRYFSLINKECDNFTIIAGLMKDGHFSNFIVSLHEKYENISFDFLVKENRLLRLKSKEKVLCISAGTGITPFLSFANVNKHIWLIYGCRNKEDDLSILGKFAKKDVAFSSLQKRIFDILEEKIDEVKYYLTNYEVYICASLQLQKKITDFLKKNISENLNEFKIYFDDWS</sequence>
<evidence type="ECO:0000313" key="7">
    <source>
        <dbReference type="EMBL" id="RVD92419.1"/>
    </source>
</evidence>
<evidence type="ECO:0000256" key="1">
    <source>
        <dbReference type="ARBA" id="ARBA00001974"/>
    </source>
</evidence>
<dbReference type="Gene3D" id="3.40.50.80">
    <property type="entry name" value="Nucleotide-binding domain of ferredoxin-NADP reductase (FNR) module"/>
    <property type="match status" value="1"/>
</dbReference>